<evidence type="ECO:0000313" key="3">
    <source>
        <dbReference type="EMBL" id="MFD2256667.1"/>
    </source>
</evidence>
<keyword evidence="4" id="KW-1185">Reference proteome</keyword>
<dbReference type="RefSeq" id="WP_386819957.1">
    <property type="nucleotide sequence ID" value="NZ_JBHUIT010000011.1"/>
</dbReference>
<proteinExistence type="predicted"/>
<name>A0ABW5D719_9BACT</name>
<feature type="compositionally biased region" description="Acidic residues" evidence="1">
    <location>
        <begin position="325"/>
        <end position="339"/>
    </location>
</feature>
<keyword evidence="2" id="KW-0812">Transmembrane</keyword>
<reference evidence="4" key="1">
    <citation type="journal article" date="2019" name="Int. J. Syst. Evol. Microbiol.">
        <title>The Global Catalogue of Microorganisms (GCM) 10K type strain sequencing project: providing services to taxonomists for standard genome sequencing and annotation.</title>
        <authorList>
            <consortium name="The Broad Institute Genomics Platform"/>
            <consortium name="The Broad Institute Genome Sequencing Center for Infectious Disease"/>
            <person name="Wu L."/>
            <person name="Ma J."/>
        </authorList>
    </citation>
    <scope>NUCLEOTIDE SEQUENCE [LARGE SCALE GENOMIC DNA]</scope>
    <source>
        <strain evidence="4">CGMCC 4.7106</strain>
    </source>
</reference>
<feature type="transmembrane region" description="Helical" evidence="2">
    <location>
        <begin position="61"/>
        <end position="81"/>
    </location>
</feature>
<feature type="compositionally biased region" description="Basic and acidic residues" evidence="1">
    <location>
        <begin position="419"/>
        <end position="431"/>
    </location>
</feature>
<feature type="compositionally biased region" description="Basic and acidic residues" evidence="1">
    <location>
        <begin position="306"/>
        <end position="316"/>
    </location>
</feature>
<evidence type="ECO:0000256" key="1">
    <source>
        <dbReference type="SAM" id="MobiDB-lite"/>
    </source>
</evidence>
<gene>
    <name evidence="3" type="ORF">ACFSSA_08265</name>
</gene>
<accession>A0ABW5D719</accession>
<feature type="region of interest" description="Disordered" evidence="1">
    <location>
        <begin position="275"/>
        <end position="435"/>
    </location>
</feature>
<dbReference type="Proteomes" id="UP001597375">
    <property type="component" value="Unassembled WGS sequence"/>
</dbReference>
<evidence type="ECO:0000313" key="4">
    <source>
        <dbReference type="Proteomes" id="UP001597375"/>
    </source>
</evidence>
<sequence length="447" mass="48727">MRAESKQQAFWVQRAKKLSHRINFAWFLQTLSAPLLITAALGAVITLAIRREMPAMPPLYIGLGLGCVIFAVALICLRLAWSRFESVAQALVRIEADSGMNNALSTANCGLIDWPEPPNHRIESLGWHLPRAIIPPVGALALLALGLFIPISAKPDETPPPSREPQAWSQIDSQLEQLAEDAAVDSEYLEEMQKRLDQLRSQEEEDWFSHASLEATDSLEQTQNSNVEDLQKNVSEAENALEELGENPEQMSGEQKQKLAEDFESALEAIQNGAMKPNPELLDQLSNLDPENLGKLSPEQLSQLKEGMKKLRESLEKSGVGENGDWSEELLGEGGENGEGESRSGGKEGAEGYGSGGIQRGPGHDPNVLGDEKEALDTGELTGLEAKDLSKAMPGDLLQLQDGKHSVDEDPTAPVEGGEGSRGKGGDRVWKDSLAPDEQRALKKYFE</sequence>
<evidence type="ECO:0000256" key="2">
    <source>
        <dbReference type="SAM" id="Phobius"/>
    </source>
</evidence>
<comment type="caution">
    <text evidence="3">The sequence shown here is derived from an EMBL/GenBank/DDBJ whole genome shotgun (WGS) entry which is preliminary data.</text>
</comment>
<protein>
    <recommendedName>
        <fullName evidence="5">DUF4175 domain-containing protein</fullName>
    </recommendedName>
</protein>
<keyword evidence="2" id="KW-0472">Membrane</keyword>
<feature type="compositionally biased region" description="Basic and acidic residues" evidence="1">
    <location>
        <begin position="340"/>
        <end position="350"/>
    </location>
</feature>
<evidence type="ECO:0008006" key="5">
    <source>
        <dbReference type="Google" id="ProtNLM"/>
    </source>
</evidence>
<feature type="transmembrane region" description="Helical" evidence="2">
    <location>
        <begin position="132"/>
        <end position="153"/>
    </location>
</feature>
<feature type="region of interest" description="Disordered" evidence="1">
    <location>
        <begin position="238"/>
        <end position="260"/>
    </location>
</feature>
<keyword evidence="2" id="KW-1133">Transmembrane helix</keyword>
<feature type="compositionally biased region" description="Gly residues" evidence="1">
    <location>
        <begin position="351"/>
        <end position="360"/>
    </location>
</feature>
<feature type="transmembrane region" description="Helical" evidence="2">
    <location>
        <begin position="24"/>
        <end position="49"/>
    </location>
</feature>
<organism evidence="3 4">
    <name type="scientific">Luteolibacter algae</name>
    <dbReference type="NCBI Taxonomy" id="454151"/>
    <lineage>
        <taxon>Bacteria</taxon>
        <taxon>Pseudomonadati</taxon>
        <taxon>Verrucomicrobiota</taxon>
        <taxon>Verrucomicrobiia</taxon>
        <taxon>Verrucomicrobiales</taxon>
        <taxon>Verrucomicrobiaceae</taxon>
        <taxon>Luteolibacter</taxon>
    </lineage>
</organism>
<dbReference type="EMBL" id="JBHUIT010000011">
    <property type="protein sequence ID" value="MFD2256667.1"/>
    <property type="molecule type" value="Genomic_DNA"/>
</dbReference>